<organism evidence="3 4">
    <name type="scientific">Rubritalea squalenifaciens DSM 18772</name>
    <dbReference type="NCBI Taxonomy" id="1123071"/>
    <lineage>
        <taxon>Bacteria</taxon>
        <taxon>Pseudomonadati</taxon>
        <taxon>Verrucomicrobiota</taxon>
        <taxon>Verrucomicrobiia</taxon>
        <taxon>Verrucomicrobiales</taxon>
        <taxon>Rubritaleaceae</taxon>
        <taxon>Rubritalea</taxon>
    </lineage>
</organism>
<evidence type="ECO:0000313" key="3">
    <source>
        <dbReference type="EMBL" id="SHK18875.1"/>
    </source>
</evidence>
<evidence type="ECO:0000313" key="4">
    <source>
        <dbReference type="Proteomes" id="UP000184510"/>
    </source>
</evidence>
<dbReference type="NCBIfam" id="TIGR02595">
    <property type="entry name" value="PEP_CTERM"/>
    <property type="match status" value="1"/>
</dbReference>
<name>A0A1M6QFD7_9BACT</name>
<dbReference type="Proteomes" id="UP000184510">
    <property type="component" value="Unassembled WGS sequence"/>
</dbReference>
<protein>
    <submittedName>
        <fullName evidence="3">PEP-CTERM protein-sorting domain-containing protein/MYXO-CTERM domain-containing protein</fullName>
    </submittedName>
</protein>
<dbReference type="OrthoDB" id="206446at2"/>
<dbReference type="EMBL" id="FQYR01000006">
    <property type="protein sequence ID" value="SHK18875.1"/>
    <property type="molecule type" value="Genomic_DNA"/>
</dbReference>
<proteinExistence type="predicted"/>
<accession>A0A1M6QFD7</accession>
<keyword evidence="4" id="KW-1185">Reference proteome</keyword>
<keyword evidence="1" id="KW-0732">Signal</keyword>
<feature type="signal peptide" evidence="1">
    <location>
        <begin position="1"/>
        <end position="22"/>
    </location>
</feature>
<evidence type="ECO:0000259" key="2">
    <source>
        <dbReference type="Pfam" id="PF07589"/>
    </source>
</evidence>
<gene>
    <name evidence="3" type="ORF">SAMN02745181_3381</name>
</gene>
<reference evidence="3 4" key="1">
    <citation type="submission" date="2016-11" db="EMBL/GenBank/DDBJ databases">
        <authorList>
            <person name="Jaros S."/>
            <person name="Januszkiewicz K."/>
            <person name="Wedrychowicz H."/>
        </authorList>
    </citation>
    <scope>NUCLEOTIDE SEQUENCE [LARGE SCALE GENOMIC DNA]</scope>
    <source>
        <strain evidence="3 4">DSM 18772</strain>
    </source>
</reference>
<sequence>MKYKSTILTIAVTGFMITASNAAIVWTGAADTNFWNDANWDFGGSSVTAGEFNPNTAFNDDVVISNATGVTTVDGEGILINDGFSLTLDNSDIFVNGAAGTSGIKGVAAGAASTFNLANGSVLNTQFATTGADVNVDGTSEIIFRGGGDPINSQTDQTNIFLAIGGKLTLPTLAEFTEQADTQGGAIYVNGVQVTGSNVNDLFTFTDNGGSFTGTAVPEPSSTALIGLAGLGLVLRRRR</sequence>
<dbReference type="RefSeq" id="WP_143184936.1">
    <property type="nucleotide sequence ID" value="NZ_FQYR01000006.1"/>
</dbReference>
<dbReference type="Pfam" id="PF07589">
    <property type="entry name" value="PEP-CTERM"/>
    <property type="match status" value="1"/>
</dbReference>
<feature type="chain" id="PRO_5013042413" evidence="1">
    <location>
        <begin position="23"/>
        <end position="239"/>
    </location>
</feature>
<feature type="domain" description="Ice-binding protein C-terminal" evidence="2">
    <location>
        <begin position="216"/>
        <end position="238"/>
    </location>
</feature>
<dbReference type="InterPro" id="IPR013424">
    <property type="entry name" value="Ice-binding_C"/>
</dbReference>
<dbReference type="InParanoid" id="A0A1M6QFD7"/>
<evidence type="ECO:0000256" key="1">
    <source>
        <dbReference type="SAM" id="SignalP"/>
    </source>
</evidence>
<dbReference type="AlphaFoldDB" id="A0A1M6QFD7"/>